<dbReference type="RefSeq" id="WP_203830106.1">
    <property type="nucleotide sequence ID" value="NZ_BAAATY010000052.1"/>
</dbReference>
<name>A0ABQ4BNZ4_9ACTN</name>
<organism evidence="1 2">
    <name type="scientific">Actinoplanes palleronii</name>
    <dbReference type="NCBI Taxonomy" id="113570"/>
    <lineage>
        <taxon>Bacteria</taxon>
        <taxon>Bacillati</taxon>
        <taxon>Actinomycetota</taxon>
        <taxon>Actinomycetes</taxon>
        <taxon>Micromonosporales</taxon>
        <taxon>Micromonosporaceae</taxon>
        <taxon>Actinoplanes</taxon>
    </lineage>
</organism>
<reference evidence="1 2" key="1">
    <citation type="submission" date="2021-01" db="EMBL/GenBank/DDBJ databases">
        <title>Whole genome shotgun sequence of Actinoplanes palleronii NBRC 14916.</title>
        <authorList>
            <person name="Komaki H."/>
            <person name="Tamura T."/>
        </authorList>
    </citation>
    <scope>NUCLEOTIDE SEQUENCE [LARGE SCALE GENOMIC DNA]</scope>
    <source>
        <strain evidence="1 2">NBRC 14916</strain>
    </source>
</reference>
<dbReference type="EMBL" id="BOMS01000143">
    <property type="protein sequence ID" value="GIE72395.1"/>
    <property type="molecule type" value="Genomic_DNA"/>
</dbReference>
<evidence type="ECO:0000313" key="2">
    <source>
        <dbReference type="Proteomes" id="UP000624709"/>
    </source>
</evidence>
<evidence type="ECO:0000313" key="1">
    <source>
        <dbReference type="EMBL" id="GIE72395.1"/>
    </source>
</evidence>
<gene>
    <name evidence="1" type="ORF">Apa02nite_085030</name>
</gene>
<dbReference type="Proteomes" id="UP000624709">
    <property type="component" value="Unassembled WGS sequence"/>
</dbReference>
<comment type="caution">
    <text evidence="1">The sequence shown here is derived from an EMBL/GenBank/DDBJ whole genome shotgun (WGS) entry which is preliminary data.</text>
</comment>
<proteinExistence type="predicted"/>
<sequence>MQFYEKVRVTEQARTDEFVGQIGIVTGIGEDEGRGASYSVKFPDDDEEAMFWEYELASTGVVVDESEVYSDDEPQTVRVVVDKDGYGDIAPAE</sequence>
<accession>A0ABQ4BNZ4</accession>
<protein>
    <submittedName>
        <fullName evidence="1">Uncharacterized protein</fullName>
    </submittedName>
</protein>
<keyword evidence="2" id="KW-1185">Reference proteome</keyword>